<evidence type="ECO:0000256" key="1">
    <source>
        <dbReference type="SAM" id="MobiDB-lite"/>
    </source>
</evidence>
<evidence type="ECO:0000313" key="3">
    <source>
        <dbReference type="EMBL" id="MCO6045189.1"/>
    </source>
</evidence>
<accession>A0A9X2FAY1</accession>
<dbReference type="Gene3D" id="2.60.120.1390">
    <property type="match status" value="2"/>
</dbReference>
<name>A0A9X2FAY1_9BACT</name>
<protein>
    <submittedName>
        <fullName evidence="3">DUF2961 domain-containing protein</fullName>
    </submittedName>
</protein>
<proteinExistence type="predicted"/>
<dbReference type="InterPro" id="IPR021345">
    <property type="entry name" value="DUF2961"/>
</dbReference>
<dbReference type="Pfam" id="PF11175">
    <property type="entry name" value="DUF2961"/>
    <property type="match status" value="1"/>
</dbReference>
<feature type="region of interest" description="Disordered" evidence="1">
    <location>
        <begin position="242"/>
        <end position="261"/>
    </location>
</feature>
<feature type="signal peptide" evidence="2">
    <location>
        <begin position="1"/>
        <end position="20"/>
    </location>
</feature>
<comment type="caution">
    <text evidence="3">The sequence shown here is derived from an EMBL/GenBank/DDBJ whole genome shotgun (WGS) entry which is preliminary data.</text>
</comment>
<evidence type="ECO:0000313" key="4">
    <source>
        <dbReference type="Proteomes" id="UP001155241"/>
    </source>
</evidence>
<dbReference type="Proteomes" id="UP001155241">
    <property type="component" value="Unassembled WGS sequence"/>
</dbReference>
<reference evidence="3" key="1">
    <citation type="submission" date="2022-06" db="EMBL/GenBank/DDBJ databases">
        <title>Aeoliella straminimaris, a novel planctomycete from sediments.</title>
        <authorList>
            <person name="Vitorino I.R."/>
            <person name="Lage O.M."/>
        </authorList>
    </citation>
    <scope>NUCLEOTIDE SEQUENCE</scope>
    <source>
        <strain evidence="3">ICT_H6.2</strain>
    </source>
</reference>
<dbReference type="Gene3D" id="2.60.120.260">
    <property type="entry name" value="Galactose-binding domain-like"/>
    <property type="match status" value="1"/>
</dbReference>
<keyword evidence="4" id="KW-1185">Reference proteome</keyword>
<dbReference type="RefSeq" id="WP_252853299.1">
    <property type="nucleotide sequence ID" value="NZ_JAMXLR010000051.1"/>
</dbReference>
<dbReference type="AlphaFoldDB" id="A0A9X2FAY1"/>
<gene>
    <name evidence="3" type="ORF">NG895_14855</name>
</gene>
<evidence type="ECO:0000256" key="2">
    <source>
        <dbReference type="SAM" id="SignalP"/>
    </source>
</evidence>
<keyword evidence="2" id="KW-0732">Signal</keyword>
<organism evidence="3 4">
    <name type="scientific">Aeoliella straminimaris</name>
    <dbReference type="NCBI Taxonomy" id="2954799"/>
    <lineage>
        <taxon>Bacteria</taxon>
        <taxon>Pseudomonadati</taxon>
        <taxon>Planctomycetota</taxon>
        <taxon>Planctomycetia</taxon>
        <taxon>Pirellulales</taxon>
        <taxon>Lacipirellulaceae</taxon>
        <taxon>Aeoliella</taxon>
    </lineage>
</organism>
<dbReference type="EMBL" id="JAMXLR010000051">
    <property type="protein sequence ID" value="MCO6045189.1"/>
    <property type="molecule type" value="Genomic_DNA"/>
</dbReference>
<feature type="chain" id="PRO_5040858568" evidence="2">
    <location>
        <begin position="21"/>
        <end position="696"/>
    </location>
</feature>
<feature type="compositionally biased region" description="Low complexity" evidence="1">
    <location>
        <begin position="248"/>
        <end position="259"/>
    </location>
</feature>
<sequence length="696" mass="77855">MRFGCLLMCFCLWSSTLVTASEKVTLDSLLEEMTSRETLARFPQPAYSCSQASSYDRESEDPSNHHAWFANADRSQWVRIEENEVDGETRKEYVMMDQEGPGAIVRFWGTWHGPRGEKFSNGTLRIYLDGSDTPAIEGPIQDVLDQGMLAGAPLSQGVSPRTPYGQRGHNLYLPIPYAKHCKVTYETDVLVDIGARRGEALYYQINYRTYEPGTEVESFSMDQLAESKDAIAEAQRQLTGRFRPDANSTTSSSGELGTGNKMTAQLKGSQAVRQISLKLDAEDMAQALRSTVLKIEFDGEPCVWVPVGEFFGIGYQPSEYKSFYTQMKSDGTLVSYWVMPFEKSANITLQNLGDEPVNADLHVRSSQWKWDDRSMHFHAVWQELYHVDSFVDSERPGDAAYDVNYVTVDGKGVYVGDTLTVFNGAAAWWGEGDEKIYVDGETFPSHFGTGTEDYYGYAWCRPEKFDAPFHAQPTGDGNLAGGFSVNSRYRGLDAIPFTESIKFDMEMWHWKSTKVNYAPTAFFYARPGATANVDPDPEAAAREVTRSRGDMGTIYLVEGVLEGENLNVDSKTGGMIEQQISGTWGWSNEQQMWWRDTNVGDELVLMFPVEEAGRYKLVANLTQAGDYAIADVMVNDQKAKTIDSYADGVSSREVSLGEFDLAEGVNRLTVRIAGHNEKAIKRGMFGLDYLKLEPVK</sequence>